<evidence type="ECO:0000313" key="5">
    <source>
        <dbReference type="Proteomes" id="UP001059985"/>
    </source>
</evidence>
<reference evidence="2" key="1">
    <citation type="journal article" date="2022" name="Microorganisms">
        <title>Assembly and Comparison of Ca. Neoehrlichia mikurensis Genomes.</title>
        <authorList>
            <person name="Azagi T."/>
            <person name="Dirks R.P."/>
            <person name="Yebra-Pimentel E.S."/>
            <person name="Schaap P.J."/>
            <person name="Koehorst J.J."/>
            <person name="Esser H.J."/>
            <person name="Sprong H."/>
        </authorList>
    </citation>
    <scope>NUCLEOTIDE SEQUENCE</scope>
    <source>
        <strain evidence="3">18-2804</strain>
        <strain evidence="2">18-2837</strain>
    </source>
</reference>
<dbReference type="Proteomes" id="UP001059985">
    <property type="component" value="Chromosome"/>
</dbReference>
<dbReference type="PANTHER" id="PTHR11078:SF3">
    <property type="entry name" value="ANTITERMINATION NUSB DOMAIN-CONTAINING PROTEIN"/>
    <property type="match status" value="1"/>
</dbReference>
<feature type="domain" description="NusB/RsmB/TIM44" evidence="1">
    <location>
        <begin position="14"/>
        <end position="143"/>
    </location>
</feature>
<name>A0A9Q9F3A7_9RICK</name>
<evidence type="ECO:0000313" key="4">
    <source>
        <dbReference type="Proteomes" id="UP001059822"/>
    </source>
</evidence>
<dbReference type="RefSeq" id="WP_218194178.1">
    <property type="nucleotide sequence ID" value="NZ_CP054597.1"/>
</dbReference>
<dbReference type="PANTHER" id="PTHR11078">
    <property type="entry name" value="N UTILIZATION SUBSTANCE PROTEIN B-RELATED"/>
    <property type="match status" value="1"/>
</dbReference>
<proteinExistence type="predicted"/>
<evidence type="ECO:0000259" key="1">
    <source>
        <dbReference type="Pfam" id="PF01029"/>
    </source>
</evidence>
<evidence type="ECO:0000313" key="2">
    <source>
        <dbReference type="EMBL" id="UTO55264.1"/>
    </source>
</evidence>
<dbReference type="EMBL" id="CP089286">
    <property type="protein sequence ID" value="UTO55264.1"/>
    <property type="molecule type" value="Genomic_DNA"/>
</dbReference>
<dbReference type="GO" id="GO:0006355">
    <property type="term" value="P:regulation of DNA-templated transcription"/>
    <property type="evidence" value="ECO:0007669"/>
    <property type="project" value="InterPro"/>
</dbReference>
<dbReference type="NCBIfam" id="TIGR01951">
    <property type="entry name" value="nusB"/>
    <property type="match status" value="1"/>
</dbReference>
<dbReference type="GO" id="GO:0005829">
    <property type="term" value="C:cytosol"/>
    <property type="evidence" value="ECO:0007669"/>
    <property type="project" value="TreeGrafter"/>
</dbReference>
<protein>
    <submittedName>
        <fullName evidence="2">Transcription antitermination factor NusB</fullName>
    </submittedName>
</protein>
<keyword evidence="5" id="KW-1185">Reference proteome</keyword>
<dbReference type="AlphaFoldDB" id="A0A9Q9F3A7"/>
<accession>A0A9Q9F3A7</accession>
<organism evidence="2 4">
    <name type="scientific">Neoehrlichia mikurensis</name>
    <dbReference type="NCBI Taxonomy" id="89586"/>
    <lineage>
        <taxon>Bacteria</taxon>
        <taxon>Pseudomonadati</taxon>
        <taxon>Pseudomonadota</taxon>
        <taxon>Alphaproteobacteria</taxon>
        <taxon>Rickettsiales</taxon>
        <taxon>Anaplasmataceae</taxon>
        <taxon>Candidatus Neoehrlichia</taxon>
    </lineage>
</organism>
<gene>
    <name evidence="2" type="primary">nusB</name>
    <name evidence="3" type="ORF">LUA81_03635</name>
    <name evidence="2" type="ORF">LUA82_03670</name>
</gene>
<sequence length="173" mass="19655">MQNNKLSWHSQKTAARFLAVQGVYSMMFINYSPVDIDNLIDYLHEMQEVLNLVKADNKLLSKILETIIDYSSNIDDIISQHLNEKWSIQRLNLISLAVIKTAICELICYDTDAGIIINEYVNISSSILEDTEVSFVNAILNKIKIVHPVDILRVNNDILNNVTKSMTTVINSL</sequence>
<dbReference type="InterPro" id="IPR006027">
    <property type="entry name" value="NusB_RsmB_TIM44"/>
</dbReference>
<evidence type="ECO:0000313" key="3">
    <source>
        <dbReference type="EMBL" id="UTO56185.1"/>
    </source>
</evidence>
<dbReference type="GO" id="GO:0003723">
    <property type="term" value="F:RNA binding"/>
    <property type="evidence" value="ECO:0007669"/>
    <property type="project" value="InterPro"/>
</dbReference>
<dbReference type="Pfam" id="PF01029">
    <property type="entry name" value="NusB"/>
    <property type="match status" value="1"/>
</dbReference>
<dbReference type="EMBL" id="CP089285">
    <property type="protein sequence ID" value="UTO56185.1"/>
    <property type="molecule type" value="Genomic_DNA"/>
</dbReference>
<dbReference type="InterPro" id="IPR011605">
    <property type="entry name" value="NusB_fam"/>
</dbReference>
<dbReference type="Proteomes" id="UP001059822">
    <property type="component" value="Chromosome"/>
</dbReference>
<dbReference type="GO" id="GO:0006353">
    <property type="term" value="P:DNA-templated transcription termination"/>
    <property type="evidence" value="ECO:0007669"/>
    <property type="project" value="InterPro"/>
</dbReference>